<keyword evidence="1" id="KW-0472">Membrane</keyword>
<name>A0A0C1FFQ7_9SPHI</name>
<feature type="transmembrane region" description="Helical" evidence="1">
    <location>
        <begin position="7"/>
        <end position="27"/>
    </location>
</feature>
<evidence type="ECO:0000313" key="3">
    <source>
        <dbReference type="Proteomes" id="UP000031246"/>
    </source>
</evidence>
<evidence type="ECO:0000256" key="1">
    <source>
        <dbReference type="SAM" id="Phobius"/>
    </source>
</evidence>
<feature type="transmembrane region" description="Helical" evidence="1">
    <location>
        <begin position="39"/>
        <end position="64"/>
    </location>
</feature>
<keyword evidence="1" id="KW-1133">Transmembrane helix</keyword>
<gene>
    <name evidence="2" type="ORF">OC25_18995</name>
</gene>
<dbReference type="EMBL" id="JSYN01000025">
    <property type="protein sequence ID" value="KIA91882.1"/>
    <property type="molecule type" value="Genomic_DNA"/>
</dbReference>
<keyword evidence="1" id="KW-0812">Transmembrane</keyword>
<proteinExistence type="predicted"/>
<evidence type="ECO:0000313" key="2">
    <source>
        <dbReference type="EMBL" id="KIA91882.1"/>
    </source>
</evidence>
<keyword evidence="3" id="KW-1185">Reference proteome</keyword>
<dbReference type="AlphaFoldDB" id="A0A0C1FFQ7"/>
<sequence length="156" mass="17831">MNILVVILYSINLNNMNVLILVFNRVYFVLQKVGNQSPFIGAVILVTLLISSIVFSIWLSVFAFKVEALHLLGSRYFSIIFIIFIILYLFANKHKEKITNDSIEVSPIKGIYVLSLFILALLAFIFLSNINREKMKGRNISVNKGKYPSIERDISK</sequence>
<reference evidence="2 3" key="1">
    <citation type="submission" date="2014-10" db="EMBL/GenBank/DDBJ databases">
        <title>Pedobacter Kyungheensis.</title>
        <authorList>
            <person name="Anderson B.M."/>
            <person name="Newman J.D."/>
        </authorList>
    </citation>
    <scope>NUCLEOTIDE SEQUENCE [LARGE SCALE GENOMIC DNA]</scope>
    <source>
        <strain evidence="2 3">KACC 16221</strain>
    </source>
</reference>
<organism evidence="2 3">
    <name type="scientific">Pedobacter kyungheensis</name>
    <dbReference type="NCBI Taxonomy" id="1069985"/>
    <lineage>
        <taxon>Bacteria</taxon>
        <taxon>Pseudomonadati</taxon>
        <taxon>Bacteroidota</taxon>
        <taxon>Sphingobacteriia</taxon>
        <taxon>Sphingobacteriales</taxon>
        <taxon>Sphingobacteriaceae</taxon>
        <taxon>Pedobacter</taxon>
    </lineage>
</organism>
<protein>
    <submittedName>
        <fullName evidence="2">Uncharacterized protein</fullName>
    </submittedName>
</protein>
<feature type="transmembrane region" description="Helical" evidence="1">
    <location>
        <begin position="76"/>
        <end position="91"/>
    </location>
</feature>
<dbReference type="Proteomes" id="UP000031246">
    <property type="component" value="Unassembled WGS sequence"/>
</dbReference>
<accession>A0A0C1FFQ7</accession>
<comment type="caution">
    <text evidence="2">The sequence shown here is derived from an EMBL/GenBank/DDBJ whole genome shotgun (WGS) entry which is preliminary data.</text>
</comment>
<feature type="transmembrane region" description="Helical" evidence="1">
    <location>
        <begin position="111"/>
        <end position="130"/>
    </location>
</feature>